<dbReference type="InParanoid" id="A0A6J0BB06"/>
<dbReference type="AlphaFoldDB" id="A0A6J0BB06"/>
<dbReference type="CDD" id="cd00037">
    <property type="entry name" value="CLECT"/>
    <property type="match status" value="1"/>
</dbReference>
<dbReference type="SMART" id="SM00034">
    <property type="entry name" value="CLECT"/>
    <property type="match status" value="1"/>
</dbReference>
<dbReference type="FunCoup" id="A0A6J0BB06">
    <property type="interactions" value="18"/>
</dbReference>
<feature type="domain" description="C-type lectin" evidence="2">
    <location>
        <begin position="115"/>
        <end position="229"/>
    </location>
</feature>
<feature type="chain" id="PRO_5026768483" evidence="1">
    <location>
        <begin position="16"/>
        <end position="237"/>
    </location>
</feature>
<feature type="signal peptide" evidence="1">
    <location>
        <begin position="1"/>
        <end position="15"/>
    </location>
</feature>
<dbReference type="PANTHER" id="PTHR22803">
    <property type="entry name" value="MANNOSE, PHOSPHOLIPASE, LECTIN RECEPTOR RELATED"/>
    <property type="match status" value="1"/>
</dbReference>
<dbReference type="PROSITE" id="PS50041">
    <property type="entry name" value="C_TYPE_LECTIN_2"/>
    <property type="match status" value="1"/>
</dbReference>
<accession>A0A6J0BB06</accession>
<proteinExistence type="predicted"/>
<dbReference type="InterPro" id="IPR050111">
    <property type="entry name" value="C-type_lectin/snaclec_domain"/>
</dbReference>
<protein>
    <submittedName>
        <fullName evidence="4">Hemolymph lipopolysaccharide-binding protein-like</fullName>
    </submittedName>
</protein>
<keyword evidence="3" id="KW-1185">Reference proteome</keyword>
<dbReference type="RefSeq" id="XP_015511426.1">
    <property type="nucleotide sequence ID" value="XM_015655940.2"/>
</dbReference>
<gene>
    <name evidence="4" type="primary">LOC107218165</name>
</gene>
<evidence type="ECO:0000259" key="2">
    <source>
        <dbReference type="PROSITE" id="PS50041"/>
    </source>
</evidence>
<dbReference type="KEGG" id="nlo:107218165"/>
<evidence type="ECO:0000313" key="4">
    <source>
        <dbReference type="RefSeq" id="XP_015511426.1"/>
    </source>
</evidence>
<keyword evidence="1" id="KW-0732">Signal</keyword>
<evidence type="ECO:0000313" key="3">
    <source>
        <dbReference type="Proteomes" id="UP000829291"/>
    </source>
</evidence>
<dbReference type="GeneID" id="107218165"/>
<dbReference type="Gene3D" id="3.10.100.10">
    <property type="entry name" value="Mannose-Binding Protein A, subunit A"/>
    <property type="match status" value="1"/>
</dbReference>
<dbReference type="Pfam" id="PF00059">
    <property type="entry name" value="Lectin_C"/>
    <property type="match status" value="1"/>
</dbReference>
<reference evidence="4" key="1">
    <citation type="submission" date="2025-08" db="UniProtKB">
        <authorList>
            <consortium name="RefSeq"/>
        </authorList>
    </citation>
    <scope>IDENTIFICATION</scope>
    <source>
        <tissue evidence="4">Thorax and Abdomen</tissue>
    </source>
</reference>
<dbReference type="InterPro" id="IPR001304">
    <property type="entry name" value="C-type_lectin-like"/>
</dbReference>
<dbReference type="Proteomes" id="UP000829291">
    <property type="component" value="Chromosome 3"/>
</dbReference>
<dbReference type="InterPro" id="IPR016187">
    <property type="entry name" value="CTDL_fold"/>
</dbReference>
<evidence type="ECO:0000256" key="1">
    <source>
        <dbReference type="SAM" id="SignalP"/>
    </source>
</evidence>
<organism evidence="4">
    <name type="scientific">Neodiprion lecontei</name>
    <name type="common">Redheaded pine sawfly</name>
    <dbReference type="NCBI Taxonomy" id="441921"/>
    <lineage>
        <taxon>Eukaryota</taxon>
        <taxon>Metazoa</taxon>
        <taxon>Ecdysozoa</taxon>
        <taxon>Arthropoda</taxon>
        <taxon>Hexapoda</taxon>
        <taxon>Insecta</taxon>
        <taxon>Pterygota</taxon>
        <taxon>Neoptera</taxon>
        <taxon>Endopterygota</taxon>
        <taxon>Hymenoptera</taxon>
        <taxon>Tenthredinoidea</taxon>
        <taxon>Diprionidae</taxon>
        <taxon>Diprioninae</taxon>
        <taxon>Neodiprion</taxon>
    </lineage>
</organism>
<sequence>MWKLLVILFFGGVFGGPLKNGSPLAFKPDSVETAEEPCHCPSSSVSSAQIESPTVANRPLLSSGTGTRTNSLQNLVYNGMPCVCSFGPSRIPIRDDYIYTPGIGSHKLHTRALVWNDARKVCNDEGGHLAIINSVSEARVLLDIFNKSSPVKGAAYDHAAYLGIHDLYKEGEWVTISGESLAQTGYTKWTDKWGGQPDNGDGKQNCGVLYKEGGMDDVFCEAAFAYFCELPTIQFVN</sequence>
<dbReference type="OrthoDB" id="7357196at2759"/>
<dbReference type="InterPro" id="IPR016186">
    <property type="entry name" value="C-type_lectin-like/link_sf"/>
</dbReference>
<name>A0A6J0BB06_NEOLC</name>
<dbReference type="SUPFAM" id="SSF56436">
    <property type="entry name" value="C-type lectin-like"/>
    <property type="match status" value="1"/>
</dbReference>